<feature type="coiled-coil region" evidence="1">
    <location>
        <begin position="682"/>
        <end position="709"/>
    </location>
</feature>
<keyword evidence="2" id="KW-0472">Membrane</keyword>
<keyword evidence="1" id="KW-0175">Coiled coil</keyword>
<evidence type="ECO:0000313" key="4">
    <source>
        <dbReference type="Proteomes" id="UP000011599"/>
    </source>
</evidence>
<dbReference type="AlphaFoldDB" id="L9W578"/>
<dbReference type="Proteomes" id="UP000011599">
    <property type="component" value="Unassembled WGS sequence"/>
</dbReference>
<evidence type="ECO:0000256" key="1">
    <source>
        <dbReference type="SAM" id="Coils"/>
    </source>
</evidence>
<keyword evidence="4" id="KW-1185">Reference proteome</keyword>
<feature type="coiled-coil region" evidence="1">
    <location>
        <begin position="568"/>
        <end position="595"/>
    </location>
</feature>
<dbReference type="EMBL" id="AOHW01000012">
    <property type="protein sequence ID" value="ELY44629.1"/>
    <property type="molecule type" value="Genomic_DNA"/>
</dbReference>
<keyword evidence="2" id="KW-0812">Transmembrane</keyword>
<gene>
    <name evidence="3" type="ORF">C496_04515</name>
</gene>
<dbReference type="eggNOG" id="arCOG02080">
    <property type="taxonomic scope" value="Archaea"/>
</dbReference>
<organism evidence="3 4">
    <name type="scientific">Natronorubrum tibetense GA33</name>
    <dbReference type="NCBI Taxonomy" id="1114856"/>
    <lineage>
        <taxon>Archaea</taxon>
        <taxon>Methanobacteriati</taxon>
        <taxon>Methanobacteriota</taxon>
        <taxon>Stenosarchaea group</taxon>
        <taxon>Halobacteria</taxon>
        <taxon>Halobacteriales</taxon>
        <taxon>Natrialbaceae</taxon>
        <taxon>Natronorubrum</taxon>
    </lineage>
</organism>
<dbReference type="STRING" id="1114856.GCA_000383975_01324"/>
<protein>
    <submittedName>
        <fullName evidence="3">Uncharacterized protein</fullName>
    </submittedName>
</protein>
<feature type="transmembrane region" description="Helical" evidence="2">
    <location>
        <begin position="729"/>
        <end position="749"/>
    </location>
</feature>
<accession>L9W578</accession>
<evidence type="ECO:0000256" key="2">
    <source>
        <dbReference type="SAM" id="Phobius"/>
    </source>
</evidence>
<dbReference type="PATRIC" id="fig|1114856.3.peg.937"/>
<reference evidence="3 4" key="1">
    <citation type="journal article" date="2014" name="PLoS Genet.">
        <title>Phylogenetically driven sequencing of extremely halophilic archaea reveals strategies for static and dynamic osmo-response.</title>
        <authorList>
            <person name="Becker E.A."/>
            <person name="Seitzer P.M."/>
            <person name="Tritt A."/>
            <person name="Larsen D."/>
            <person name="Krusor M."/>
            <person name="Yao A.I."/>
            <person name="Wu D."/>
            <person name="Madern D."/>
            <person name="Eisen J.A."/>
            <person name="Darling A.E."/>
            <person name="Facciotti M.T."/>
        </authorList>
    </citation>
    <scope>NUCLEOTIDE SEQUENCE [LARGE SCALE GENOMIC DNA]</scope>
    <source>
        <strain evidence="3 4">GA33</strain>
    </source>
</reference>
<name>L9W578_9EURY</name>
<evidence type="ECO:0000313" key="3">
    <source>
        <dbReference type="EMBL" id="ELY44629.1"/>
    </source>
</evidence>
<dbReference type="OrthoDB" id="346198at2157"/>
<sequence>MAVVVAVFGLAMLPVGQAAQVSDVTVDEGSVTVAPDSNEETTTNEITISTDGEDGTVSPSVRITETPSGIDVDSTDPGEIEAGDSDTAELTITVAADADSGTVEGDVDGVAFSFDVTVDNPPLAEIDDDSLDLGDALVGETESGEIVVEEVGGDQGLDGVDWEVVNDDFDGDLSLTDMDGSGFGEGSIETTPGGEDTAQWEVTVDDSVDQHETLEWTVELSDQSTQATREVDVEARVIYPAEYGEIELDAAGIRPHPEFVFDEPRDQNDELTQTFEFDLTNDGDLPLEPSDVSASSSEAGLSITVGDLPDEIEGQSSETVEVTVTADTDLEEGEYDFSMSASAEDFDIDDETYDEDLEISHEAELGVEHTVSIGDVPIGESEQVATEIGEELGYYDVSNLEITLDEGPDSWLELEESPTELEAGDASQAVFELEFDTEADLGTDYEWQYEVEGDDVESETITVIASPVPLDLDPIRNDLSNHDGTVASDTLEIVDAMDDEMETADAGDVSLVLSFGSSSTLYLESMADATELIENGEHDDAQREVVQAAAAYNTMALYAEQFESAEYRSDSEAVLAEAETDLEELTDTQDAHYEERLESGERSLLEAATIHRELSRIALLQGDEDRADEHQDDADEAFEAYSESVSEGETAAQEAEETWTAMEDDQFVTVAGQPLLLNPANYDAVTRQSEELRDQYEAATAALNDAGETSRADSVASERDERLATLGTAQLSLVVATGIYGLVTVGIVIRTARRMYVYVQDTRESVSGDFLL</sequence>
<proteinExistence type="predicted"/>
<keyword evidence="2" id="KW-1133">Transmembrane helix</keyword>
<comment type="caution">
    <text evidence="3">The sequence shown here is derived from an EMBL/GenBank/DDBJ whole genome shotgun (WGS) entry which is preliminary data.</text>
</comment>